<reference evidence="3" key="1">
    <citation type="journal article" date="2023" name="Mol. Phylogenet. Evol.">
        <title>Genome-scale phylogeny and comparative genomics of the fungal order Sordariales.</title>
        <authorList>
            <person name="Hensen N."/>
            <person name="Bonometti L."/>
            <person name="Westerberg I."/>
            <person name="Brannstrom I.O."/>
            <person name="Guillou S."/>
            <person name="Cros-Aarteil S."/>
            <person name="Calhoun S."/>
            <person name="Haridas S."/>
            <person name="Kuo A."/>
            <person name="Mondo S."/>
            <person name="Pangilinan J."/>
            <person name="Riley R."/>
            <person name="LaButti K."/>
            <person name="Andreopoulos B."/>
            <person name="Lipzen A."/>
            <person name="Chen C."/>
            <person name="Yan M."/>
            <person name="Daum C."/>
            <person name="Ng V."/>
            <person name="Clum A."/>
            <person name="Steindorff A."/>
            <person name="Ohm R.A."/>
            <person name="Martin F."/>
            <person name="Silar P."/>
            <person name="Natvig D.O."/>
            <person name="Lalanne C."/>
            <person name="Gautier V."/>
            <person name="Ament-Velasquez S.L."/>
            <person name="Kruys A."/>
            <person name="Hutchinson M.I."/>
            <person name="Powell A.J."/>
            <person name="Barry K."/>
            <person name="Miller A.N."/>
            <person name="Grigoriev I.V."/>
            <person name="Debuchy R."/>
            <person name="Gladieux P."/>
            <person name="Hiltunen Thoren M."/>
            <person name="Johannesson H."/>
        </authorList>
    </citation>
    <scope>NUCLEOTIDE SEQUENCE</scope>
    <source>
        <strain evidence="3">CBS 731.68</strain>
    </source>
</reference>
<dbReference type="GeneID" id="87833342"/>
<keyword evidence="4" id="KW-1185">Reference proteome</keyword>
<dbReference type="EMBL" id="MU853237">
    <property type="protein sequence ID" value="KAK4120714.1"/>
    <property type="molecule type" value="Genomic_DNA"/>
</dbReference>
<proteinExistence type="predicted"/>
<dbReference type="PANTHER" id="PTHR19303:SF74">
    <property type="entry name" value="POGO TRANSPOSABLE ELEMENT WITH KRAB DOMAIN"/>
    <property type="match status" value="1"/>
</dbReference>
<dbReference type="RefSeq" id="XP_062644485.1">
    <property type="nucleotide sequence ID" value="XM_062796574.1"/>
</dbReference>
<evidence type="ECO:0000313" key="3">
    <source>
        <dbReference type="EMBL" id="KAK4120714.1"/>
    </source>
</evidence>
<protein>
    <submittedName>
        <fullName evidence="3">DDE-domain-containing protein</fullName>
    </submittedName>
</protein>
<organism evidence="3 4">
    <name type="scientific">Parathielavia appendiculata</name>
    <dbReference type="NCBI Taxonomy" id="2587402"/>
    <lineage>
        <taxon>Eukaryota</taxon>
        <taxon>Fungi</taxon>
        <taxon>Dikarya</taxon>
        <taxon>Ascomycota</taxon>
        <taxon>Pezizomycotina</taxon>
        <taxon>Sordariomycetes</taxon>
        <taxon>Sordariomycetidae</taxon>
        <taxon>Sordariales</taxon>
        <taxon>Chaetomiaceae</taxon>
        <taxon>Parathielavia</taxon>
    </lineage>
</organism>
<sequence length="403" mass="44254">MARPSFIECISATGRYLHPLVIFKGKSVQQQWFPLDLEPFDGWEFVATENGWTNNAVGVEWLERIFIPQTQPDDPSDYRLLILDGHGSHTSDDFMWPCFQHRIHGIYLPPHCSHVLQPLDLAVFSPLKTAYRKSLTTLALWSDTSIVGKRNFLEYYQQHPRKSTIKTRQTHFPATESCLSIRERAALTTHVINATLKALGEGEKPSPDPNPRTLQEDDLVKPVANNALGRSSSAPMTPLQPHRLNRQSTSPITVRHARSPFKSSKKKINLLSTVEYACVALAAQRQLPATGKTPSRIHISICANRTTETANIENKLEKLSITQKLTRGGCKAAPTRAPARKATRGTAKTTSPAAAAAPLTPVTNAEDARLAKVADDNPYAEGRGFATAKGLVLGLGDSCGGRG</sequence>
<dbReference type="Proteomes" id="UP001302602">
    <property type="component" value="Unassembled WGS sequence"/>
</dbReference>
<dbReference type="AlphaFoldDB" id="A0AAN6Z1M8"/>
<dbReference type="GO" id="GO:0003677">
    <property type="term" value="F:DNA binding"/>
    <property type="evidence" value="ECO:0007669"/>
    <property type="project" value="TreeGrafter"/>
</dbReference>
<evidence type="ECO:0000259" key="2">
    <source>
        <dbReference type="Pfam" id="PF03184"/>
    </source>
</evidence>
<dbReference type="InterPro" id="IPR004875">
    <property type="entry name" value="DDE_SF_endonuclease_dom"/>
</dbReference>
<dbReference type="GO" id="GO:0005634">
    <property type="term" value="C:nucleus"/>
    <property type="evidence" value="ECO:0007669"/>
    <property type="project" value="TreeGrafter"/>
</dbReference>
<comment type="caution">
    <text evidence="3">The sequence shown here is derived from an EMBL/GenBank/DDBJ whole genome shotgun (WGS) entry which is preliminary data.</text>
</comment>
<feature type="region of interest" description="Disordered" evidence="1">
    <location>
        <begin position="199"/>
        <end position="218"/>
    </location>
</feature>
<dbReference type="Pfam" id="PF03184">
    <property type="entry name" value="DDE_1"/>
    <property type="match status" value="1"/>
</dbReference>
<evidence type="ECO:0000313" key="4">
    <source>
        <dbReference type="Proteomes" id="UP001302602"/>
    </source>
</evidence>
<gene>
    <name evidence="3" type="ORF">N657DRAFT_683520</name>
</gene>
<dbReference type="PANTHER" id="PTHR19303">
    <property type="entry name" value="TRANSPOSON"/>
    <property type="match status" value="1"/>
</dbReference>
<dbReference type="InterPro" id="IPR050863">
    <property type="entry name" value="CenT-Element_Derived"/>
</dbReference>
<accession>A0AAN6Z1M8</accession>
<feature type="region of interest" description="Disordered" evidence="1">
    <location>
        <begin position="327"/>
        <end position="354"/>
    </location>
</feature>
<feature type="domain" description="DDE-1" evidence="2">
    <location>
        <begin position="6"/>
        <end position="148"/>
    </location>
</feature>
<reference evidence="3" key="2">
    <citation type="submission" date="2023-05" db="EMBL/GenBank/DDBJ databases">
        <authorList>
            <consortium name="Lawrence Berkeley National Laboratory"/>
            <person name="Steindorff A."/>
            <person name="Hensen N."/>
            <person name="Bonometti L."/>
            <person name="Westerberg I."/>
            <person name="Brannstrom I.O."/>
            <person name="Guillou S."/>
            <person name="Cros-Aarteil S."/>
            <person name="Calhoun S."/>
            <person name="Haridas S."/>
            <person name="Kuo A."/>
            <person name="Mondo S."/>
            <person name="Pangilinan J."/>
            <person name="Riley R."/>
            <person name="Labutti K."/>
            <person name="Andreopoulos B."/>
            <person name="Lipzen A."/>
            <person name="Chen C."/>
            <person name="Yanf M."/>
            <person name="Daum C."/>
            <person name="Ng V."/>
            <person name="Clum A."/>
            <person name="Ohm R."/>
            <person name="Martin F."/>
            <person name="Silar P."/>
            <person name="Natvig D."/>
            <person name="Lalanne C."/>
            <person name="Gautier V."/>
            <person name="Ament-Velasquez S.L."/>
            <person name="Kruys A."/>
            <person name="Hutchinson M.I."/>
            <person name="Powell A.J."/>
            <person name="Barry K."/>
            <person name="Miller A.N."/>
            <person name="Grigoriev I.V."/>
            <person name="Debuchy R."/>
            <person name="Gladieux P."/>
            <person name="Thoren M.H."/>
            <person name="Johannesson H."/>
        </authorList>
    </citation>
    <scope>NUCLEOTIDE SEQUENCE</scope>
    <source>
        <strain evidence="3">CBS 731.68</strain>
    </source>
</reference>
<evidence type="ECO:0000256" key="1">
    <source>
        <dbReference type="SAM" id="MobiDB-lite"/>
    </source>
</evidence>
<feature type="compositionally biased region" description="Low complexity" evidence="1">
    <location>
        <begin position="344"/>
        <end position="354"/>
    </location>
</feature>
<name>A0AAN6Z1M8_9PEZI</name>